<reference evidence="2" key="3">
    <citation type="submission" date="2022-06" db="EMBL/GenBank/DDBJ databases">
        <title>Genomic Encyclopedia of Type Strains, Phase III (KMG-III): the genomes of soil and plant-associated and newly described type strains.</title>
        <authorList>
            <person name="Whitman W."/>
        </authorList>
    </citation>
    <scope>NUCLEOTIDE SEQUENCE</scope>
    <source>
        <strain evidence="2">CPCC 202695</strain>
    </source>
</reference>
<accession>A0A1H1QPR4</accession>
<reference evidence="4" key="2">
    <citation type="submission" date="2016-10" db="EMBL/GenBank/DDBJ databases">
        <authorList>
            <person name="Varghese N."/>
            <person name="Submissions S."/>
        </authorList>
    </citation>
    <scope>NUCLEOTIDE SEQUENCE [LARGE SCALE GENOMIC DNA]</scope>
    <source>
        <strain evidence="4">CPCC 202695</strain>
    </source>
</reference>
<name>A0A1H1QPR4_9MICO</name>
<evidence type="ECO:0000313" key="5">
    <source>
        <dbReference type="Proteomes" id="UP000893823"/>
    </source>
</evidence>
<keyword evidence="5" id="KW-1185">Reference proteome</keyword>
<evidence type="ECO:0000313" key="2">
    <source>
        <dbReference type="EMBL" id="MCP2367698.1"/>
    </source>
</evidence>
<dbReference type="OrthoDB" id="4802815at2"/>
<evidence type="ECO:0000259" key="1">
    <source>
        <dbReference type="Pfam" id="PF09407"/>
    </source>
</evidence>
<dbReference type="STRING" id="589382.SAMN04489721_1017"/>
<dbReference type="EMBL" id="SODL02000003">
    <property type="protein sequence ID" value="MCP2367698.1"/>
    <property type="molecule type" value="Genomic_DNA"/>
</dbReference>
<dbReference type="Proteomes" id="UP000199482">
    <property type="component" value="Chromosome I"/>
</dbReference>
<dbReference type="AlphaFoldDB" id="A0A1H1QPR4"/>
<feature type="domain" description="AbiEi antitoxin C-terminal" evidence="1">
    <location>
        <begin position="63"/>
        <end position="132"/>
    </location>
</feature>
<dbReference type="RefSeq" id="WP_133988543.1">
    <property type="nucleotide sequence ID" value="NZ_BMDN01000003.1"/>
</dbReference>
<dbReference type="InterPro" id="IPR018547">
    <property type="entry name" value="AbiEi_C"/>
</dbReference>
<organism evidence="3 4">
    <name type="scientific">Agromyces flavus</name>
    <dbReference type="NCBI Taxonomy" id="589382"/>
    <lineage>
        <taxon>Bacteria</taxon>
        <taxon>Bacillati</taxon>
        <taxon>Actinomycetota</taxon>
        <taxon>Actinomycetes</taxon>
        <taxon>Micrococcales</taxon>
        <taxon>Microbacteriaceae</taxon>
        <taxon>Agromyces</taxon>
    </lineage>
</organism>
<dbReference type="EMBL" id="LT629755">
    <property type="protein sequence ID" value="SDS25462.1"/>
    <property type="molecule type" value="Genomic_DNA"/>
</dbReference>
<reference evidence="3" key="1">
    <citation type="submission" date="2016-10" db="EMBL/GenBank/DDBJ databases">
        <authorList>
            <person name="de Groot N.N."/>
        </authorList>
    </citation>
    <scope>NUCLEOTIDE SEQUENCE [LARGE SCALE GENOMIC DNA]</scope>
    <source>
        <strain evidence="3">CPCC 202695</strain>
    </source>
</reference>
<evidence type="ECO:0000313" key="4">
    <source>
        <dbReference type="Proteomes" id="UP000199482"/>
    </source>
</evidence>
<dbReference type="Pfam" id="PF09407">
    <property type="entry name" value="AbiEi_1"/>
    <property type="match status" value="1"/>
</dbReference>
<dbReference type="Proteomes" id="UP000893823">
    <property type="component" value="Unassembled WGS sequence"/>
</dbReference>
<sequence>MARLPAVLGTDDLPLAELSAARLDGELFRLGAGWCPIDEPDLPALRAAAVGPRRPPPMIIERRSAAWVHGALPRPPQVAEYCVPHESRVAVRTDPGCVVREVAIDASDIAEYGGVRCTTVERTVFDLVRDVAADEEATIEIVRTLFTAAPWARHPVHRRVSSAHRLPHRAVALRRLAGALAA</sequence>
<proteinExistence type="predicted"/>
<gene>
    <name evidence="2" type="ORF">BCL57_001857</name>
    <name evidence="3" type="ORF">SAMN04489721_1017</name>
</gene>
<evidence type="ECO:0000313" key="3">
    <source>
        <dbReference type="EMBL" id="SDS25462.1"/>
    </source>
</evidence>
<protein>
    <recommendedName>
        <fullName evidence="1">AbiEi antitoxin C-terminal domain-containing protein</fullName>
    </recommendedName>
</protein>